<dbReference type="PANTHER" id="PTHR14911:SF13">
    <property type="entry name" value="TRNA (GUANINE(6)-N2)-METHYLTRANSFERASE THUMP3"/>
    <property type="match status" value="1"/>
</dbReference>
<dbReference type="GO" id="GO:0043527">
    <property type="term" value="C:tRNA methyltransferase complex"/>
    <property type="evidence" value="ECO:0007669"/>
    <property type="project" value="UniProtKB-ARBA"/>
</dbReference>
<dbReference type="PANTHER" id="PTHR14911">
    <property type="entry name" value="THUMP DOMAIN-CONTAINING"/>
    <property type="match status" value="1"/>
</dbReference>
<gene>
    <name evidence="3" type="ORF">Cvel_17893</name>
</gene>
<dbReference type="AlphaFoldDB" id="A0A0G4FN36"/>
<dbReference type="SUPFAM" id="SSF53335">
    <property type="entry name" value="S-adenosyl-L-methionine-dependent methyltransferases"/>
    <property type="match status" value="1"/>
</dbReference>
<feature type="compositionally biased region" description="Basic and acidic residues" evidence="1">
    <location>
        <begin position="507"/>
        <end position="519"/>
    </location>
</feature>
<dbReference type="GO" id="GO:0016423">
    <property type="term" value="F:tRNA (guanine) methyltransferase activity"/>
    <property type="evidence" value="ECO:0007669"/>
    <property type="project" value="TreeGrafter"/>
</dbReference>
<feature type="domain" description="Ribosomal RNA large subunit methyltransferase K/L-like methyltransferase" evidence="2">
    <location>
        <begin position="239"/>
        <end position="360"/>
    </location>
</feature>
<dbReference type="Gene3D" id="3.40.50.150">
    <property type="entry name" value="Vaccinia Virus protein VP39"/>
    <property type="match status" value="1"/>
</dbReference>
<dbReference type="VEuPathDB" id="CryptoDB:Cvel_17893"/>
<name>A0A0G4FN36_9ALVE</name>
<sequence length="630" mass="66660">MERLCLTLPTGPGLRKAIVREVTAEYGTETLDSSKQGRLYFSVPAGDLTATYAGFVGIGKLRLVHVSESLQEGTEQREPACNVQEGAGDLESLVAARFEGAVVDGIPKWSRLLPVARLVSSCSLPPLRVSVSVHKAGDRARTIRTASLTRQLVTVLQKCTDSPTSSASALASESVCAERGGEERKGFEVRRVEPVLKNPDVIVIVTLNDRDLLIDSTVPAVREGAGEGCDVLETMAECSGLKLPVAWALVQSANLQDGEVMMDPMAGSGAIPLVATATDRRAGKEQSILVRAADASPSQLQRASRNLSRFPSLALFSEPLDAGSATAMAAFTDVTVIVCDLPFGIQHTAAGGETLEALYALVIGCWCPLLVSNFRHKVEEKRDTGPHIGATSSMECRSESGNGVWLPRTVLLTSAQMAKHLQQVVCAQPGWSVAASRRCSLGPVKAVIVCARWDPPVNLQPPMTCGVGEQEGEGEGGAWDAWHQLKAVIERTSGGVGREVGSGSVGEVERAPHAEGERREYVGLGKGDAPAVEGHLGKASEGAMSPLCESVSVPRPVLASAAEASSPQSLPHDTVPQGGAEERGKRLGSRCVQEETDLQALVTRFWWEGPEGRSGWAVGLARALRDAAVH</sequence>
<accession>A0A0G4FN36</accession>
<dbReference type="InterPro" id="IPR000241">
    <property type="entry name" value="RlmKL-like_Mtase"/>
</dbReference>
<proteinExistence type="predicted"/>
<evidence type="ECO:0000259" key="2">
    <source>
        <dbReference type="Pfam" id="PF01170"/>
    </source>
</evidence>
<protein>
    <recommendedName>
        <fullName evidence="2">Ribosomal RNA large subunit methyltransferase K/L-like methyltransferase domain-containing protein</fullName>
    </recommendedName>
</protein>
<dbReference type="GO" id="GO:0030488">
    <property type="term" value="P:tRNA methylation"/>
    <property type="evidence" value="ECO:0007669"/>
    <property type="project" value="TreeGrafter"/>
</dbReference>
<dbReference type="EMBL" id="CDMZ01000499">
    <property type="protein sequence ID" value="CEM15665.1"/>
    <property type="molecule type" value="Genomic_DNA"/>
</dbReference>
<dbReference type="Pfam" id="PF01170">
    <property type="entry name" value="UPF0020"/>
    <property type="match status" value="1"/>
</dbReference>
<organism evidence="3">
    <name type="scientific">Chromera velia CCMP2878</name>
    <dbReference type="NCBI Taxonomy" id="1169474"/>
    <lineage>
        <taxon>Eukaryota</taxon>
        <taxon>Sar</taxon>
        <taxon>Alveolata</taxon>
        <taxon>Colpodellida</taxon>
        <taxon>Chromeraceae</taxon>
        <taxon>Chromera</taxon>
    </lineage>
</organism>
<feature type="region of interest" description="Disordered" evidence="1">
    <location>
        <begin position="496"/>
        <end position="519"/>
    </location>
</feature>
<reference evidence="3" key="1">
    <citation type="submission" date="2014-11" db="EMBL/GenBank/DDBJ databases">
        <authorList>
            <person name="Otto D Thomas"/>
            <person name="Naeem Raeece"/>
        </authorList>
    </citation>
    <scope>NUCLEOTIDE SEQUENCE</scope>
</reference>
<evidence type="ECO:0000256" key="1">
    <source>
        <dbReference type="SAM" id="MobiDB-lite"/>
    </source>
</evidence>
<feature type="region of interest" description="Disordered" evidence="1">
    <location>
        <begin position="561"/>
        <end position="589"/>
    </location>
</feature>
<evidence type="ECO:0000313" key="3">
    <source>
        <dbReference type="EMBL" id="CEM15665.1"/>
    </source>
</evidence>
<dbReference type="InterPro" id="IPR029063">
    <property type="entry name" value="SAM-dependent_MTases_sf"/>
</dbReference>